<feature type="region of interest" description="Disordered" evidence="1">
    <location>
        <begin position="71"/>
        <end position="90"/>
    </location>
</feature>
<evidence type="ECO:0000313" key="2">
    <source>
        <dbReference type="EMBL" id="KJE96416.1"/>
    </source>
</evidence>
<gene>
    <name evidence="2" type="ORF">CAOG_010015</name>
</gene>
<evidence type="ECO:0000256" key="1">
    <source>
        <dbReference type="SAM" id="MobiDB-lite"/>
    </source>
</evidence>
<dbReference type="InParanoid" id="A0A0D2UN01"/>
<keyword evidence="3" id="KW-1185">Reference proteome</keyword>
<accession>A0A0D2UN01</accession>
<protein>
    <submittedName>
        <fullName evidence="2">Uncharacterized protein</fullName>
    </submittedName>
</protein>
<dbReference type="Proteomes" id="UP000008743">
    <property type="component" value="Unassembled WGS sequence"/>
</dbReference>
<dbReference type="AlphaFoldDB" id="A0A0D2UN01"/>
<proteinExistence type="predicted"/>
<feature type="region of interest" description="Disordered" evidence="1">
    <location>
        <begin position="37"/>
        <end position="60"/>
    </location>
</feature>
<name>A0A0D2UN01_CAPO3</name>
<dbReference type="EMBL" id="KE346371">
    <property type="protein sequence ID" value="KJE96416.1"/>
    <property type="molecule type" value="Genomic_DNA"/>
</dbReference>
<organism evidence="2 3">
    <name type="scientific">Capsaspora owczarzaki (strain ATCC 30864)</name>
    <dbReference type="NCBI Taxonomy" id="595528"/>
    <lineage>
        <taxon>Eukaryota</taxon>
        <taxon>Filasterea</taxon>
        <taxon>Capsaspora</taxon>
    </lineage>
</organism>
<reference evidence="3" key="1">
    <citation type="submission" date="2011-02" db="EMBL/GenBank/DDBJ databases">
        <title>The Genome Sequence of Capsaspora owczarzaki ATCC 30864.</title>
        <authorList>
            <person name="Russ C."/>
            <person name="Cuomo C."/>
            <person name="Burger G."/>
            <person name="Gray M.W."/>
            <person name="Holland P.W.H."/>
            <person name="King N."/>
            <person name="Lang F.B.F."/>
            <person name="Roger A.J."/>
            <person name="Ruiz-Trillo I."/>
            <person name="Young S.K."/>
            <person name="Zeng Q."/>
            <person name="Gargeya S."/>
            <person name="Alvarado L."/>
            <person name="Berlin A."/>
            <person name="Chapman S.B."/>
            <person name="Chen Z."/>
            <person name="Freedman E."/>
            <person name="Gellesch M."/>
            <person name="Goldberg J."/>
            <person name="Griggs A."/>
            <person name="Gujja S."/>
            <person name="Heilman E."/>
            <person name="Heiman D."/>
            <person name="Howarth C."/>
            <person name="Mehta T."/>
            <person name="Neiman D."/>
            <person name="Pearson M."/>
            <person name="Roberts A."/>
            <person name="Saif S."/>
            <person name="Shea T."/>
            <person name="Shenoy N."/>
            <person name="Sisk P."/>
            <person name="Stolte C."/>
            <person name="Sykes S."/>
            <person name="White J."/>
            <person name="Yandava C."/>
            <person name="Haas B."/>
            <person name="Nusbaum C."/>
            <person name="Birren B."/>
        </authorList>
    </citation>
    <scope>NUCLEOTIDE SEQUENCE</scope>
    <source>
        <strain evidence="3">ATCC 30864</strain>
    </source>
</reference>
<evidence type="ECO:0000313" key="3">
    <source>
        <dbReference type="Proteomes" id="UP000008743"/>
    </source>
</evidence>
<sequence>MEGGRGGNTGVTSSSASFHQITSSRLYFASIDASSTPNLQGMSHLAPSTKRHPHTHNGEEDHLIAVRRGFGNANKARKENPTTHTMASHTRLAAIPTALCAFKGDRARCAEDDHRGLAR</sequence>